<evidence type="ECO:0000256" key="3">
    <source>
        <dbReference type="ARBA" id="ARBA00022723"/>
    </source>
</evidence>
<evidence type="ECO:0000313" key="12">
    <source>
        <dbReference type="EMBL" id="EMR02588.1"/>
    </source>
</evidence>
<dbReference type="Gene3D" id="2.60.120.200">
    <property type="match status" value="1"/>
</dbReference>
<dbReference type="NCBIfam" id="TIGR04183">
    <property type="entry name" value="Por_Secre_tail"/>
    <property type="match status" value="1"/>
</dbReference>
<feature type="domain" description="Secretion system C-terminal sorting" evidence="11">
    <location>
        <begin position="774"/>
        <end position="848"/>
    </location>
</feature>
<dbReference type="STRING" id="1279009.ADICEAN_02294"/>
<dbReference type="GO" id="GO:0006508">
    <property type="term" value="P:proteolysis"/>
    <property type="evidence" value="ECO:0007669"/>
    <property type="project" value="UniProtKB-KW"/>
</dbReference>
<dbReference type="OrthoDB" id="6278496at2"/>
<keyword evidence="4 9" id="KW-0732">Signal</keyword>
<dbReference type="Gene3D" id="3.40.390.10">
    <property type="entry name" value="Collagenase (Catalytic Domain)"/>
    <property type="match status" value="1"/>
</dbReference>
<feature type="chain" id="PRO_5004081778" evidence="9">
    <location>
        <begin position="21"/>
        <end position="852"/>
    </location>
</feature>
<keyword evidence="6" id="KW-0862">Zinc</keyword>
<evidence type="ECO:0000259" key="11">
    <source>
        <dbReference type="Pfam" id="PF18962"/>
    </source>
</evidence>
<dbReference type="NCBIfam" id="NF038128">
    <property type="entry name" value="choice_anch_J"/>
    <property type="match status" value="1"/>
</dbReference>
<dbReference type="Gene3D" id="2.60.40.10">
    <property type="entry name" value="Immunoglobulins"/>
    <property type="match status" value="2"/>
</dbReference>
<sequence length="852" mass="92713">MRNLLLLILVISSFLSPVSAQHFSTSTSNLTGNVLDPIDTGELIRCYTVEYHNLRKSKDLSIPGTQDFEKVMAAQIEAAKADPANNGILKGVLQIPVVVHVVHFGEPVGTGANIAAEQIYSQLEVMNEDFRRMMGTRGFNEDSRGADTQIEFVPALVDPEGNLLPEPGIHRYQGPLPAYVLEEIDLLIKPATIYDPNRYLNMWTVRFAALLLGYAQFPDPAHGFASGLGCDTGGAQTDGVVMGFDAFGSSEKYPQGTYNAPYDLGRTVTHEVGHWLGLRHIWGDGGCGVDDFCGDTPESDASNSGCNPSDISCGSVDMVQNYMDYTYDACMNIFTNDQTLRMRTVLTKSPRRRELLSSTVHLQPVALDAAIIEIVSPTGQRCGGNILPEVLLRNLGQQILTSVAIHYQLGSGSVQTFQWTGSLATGEIESVTLPAISAPDGTHTFTVRTAAPNGGSDARTFNDSWSDSFIISNVGERLDFLETFESGLYPPSNKWQLDNADRCESWSPYSNLTGADGQASTAVFMNYYEYDAKGTTDALQLPLIDLSTTEDSHLEFDVAYATSSANDKLEVQVSVDCGRSFKTIYSKAGAELATAPAAEGAFYPTAGDWRRERLSLNNYRSGQLLIKFVGTNDYGNNLYLDNIFVSGASPEAAPVQLKKFTAAATTEGVELQWLTASEENYESFILERSADGSSFEPIAQLPAKKKNSTGASYKQLDTDPLTATAYYRLQILRSSGLNALYSQTISIKGNNSSTKARTGSITATENGLFRLRGLYPNPSHGTFALQYEAKKAGPLQIQLINMLGQVLHEQPASCQQGQNQTTVHTSGLAKGLYYVLLHTPDGTLKEKVLLHD</sequence>
<evidence type="ECO:0000313" key="13">
    <source>
        <dbReference type="Proteomes" id="UP000011910"/>
    </source>
</evidence>
<name>M7N1M5_9BACT</name>
<feature type="domain" description="Peptidase M43 pregnancy-associated plasma-A" evidence="10">
    <location>
        <begin position="264"/>
        <end position="346"/>
    </location>
</feature>
<evidence type="ECO:0000256" key="8">
    <source>
        <dbReference type="ARBA" id="ARBA00023157"/>
    </source>
</evidence>
<evidence type="ECO:0000256" key="7">
    <source>
        <dbReference type="ARBA" id="ARBA00023049"/>
    </source>
</evidence>
<evidence type="ECO:0000259" key="10">
    <source>
        <dbReference type="Pfam" id="PF05572"/>
    </source>
</evidence>
<evidence type="ECO:0000256" key="6">
    <source>
        <dbReference type="ARBA" id="ARBA00022833"/>
    </source>
</evidence>
<dbReference type="eggNOG" id="COG3291">
    <property type="taxonomic scope" value="Bacteria"/>
</dbReference>
<keyword evidence="5" id="KW-0378">Hydrolase</keyword>
<keyword evidence="7" id="KW-0482">Metalloprotease</keyword>
<dbReference type="SUPFAM" id="SSF55486">
    <property type="entry name" value="Metalloproteases ('zincins'), catalytic domain"/>
    <property type="match status" value="1"/>
</dbReference>
<dbReference type="Proteomes" id="UP000011910">
    <property type="component" value="Unassembled WGS sequence"/>
</dbReference>
<dbReference type="InterPro" id="IPR013783">
    <property type="entry name" value="Ig-like_fold"/>
</dbReference>
<keyword evidence="3" id="KW-0479">Metal-binding</keyword>
<dbReference type="EMBL" id="AODQ01000053">
    <property type="protein sequence ID" value="EMR02588.1"/>
    <property type="molecule type" value="Genomic_DNA"/>
</dbReference>
<accession>M7N1M5</accession>
<dbReference type="PANTHER" id="PTHR47466:SF1">
    <property type="entry name" value="METALLOPROTEASE MEP1 (AFU_ORTHOLOGUE AFUA_1G07730)-RELATED"/>
    <property type="match status" value="1"/>
</dbReference>
<proteinExistence type="inferred from homology"/>
<keyword evidence="13" id="KW-1185">Reference proteome</keyword>
<dbReference type="eggNOG" id="COG5184">
    <property type="taxonomic scope" value="Bacteria"/>
</dbReference>
<dbReference type="InterPro" id="IPR024079">
    <property type="entry name" value="MetalloPept_cat_dom_sf"/>
</dbReference>
<dbReference type="Pfam" id="PF18962">
    <property type="entry name" value="Por_Secre_tail"/>
    <property type="match status" value="1"/>
</dbReference>
<dbReference type="PATRIC" id="fig|1279009.4.peg.2327"/>
<gene>
    <name evidence="12" type="ORF">ADICEAN_02294</name>
</gene>
<comment type="caution">
    <text evidence="12">The sequence shown here is derived from an EMBL/GenBank/DDBJ whole genome shotgun (WGS) entry which is preliminary data.</text>
</comment>
<dbReference type="PANTHER" id="PTHR47466">
    <property type="match status" value="1"/>
</dbReference>
<evidence type="ECO:0000256" key="5">
    <source>
        <dbReference type="ARBA" id="ARBA00022801"/>
    </source>
</evidence>
<dbReference type="InterPro" id="IPR008754">
    <property type="entry name" value="Peptidase_M43"/>
</dbReference>
<feature type="signal peptide" evidence="9">
    <location>
        <begin position="1"/>
        <end position="20"/>
    </location>
</feature>
<dbReference type="Pfam" id="PF05572">
    <property type="entry name" value="Peptidase_M43"/>
    <property type="match status" value="1"/>
</dbReference>
<evidence type="ECO:0000256" key="1">
    <source>
        <dbReference type="ARBA" id="ARBA00008721"/>
    </source>
</evidence>
<protein>
    <submittedName>
        <fullName evidence="12">Zinc-dependent metalloproteinase lipoprotein, family</fullName>
    </submittedName>
</protein>
<organism evidence="12 13">
    <name type="scientific">Cesiribacter andamanensis AMV16</name>
    <dbReference type="NCBI Taxonomy" id="1279009"/>
    <lineage>
        <taxon>Bacteria</taxon>
        <taxon>Pseudomonadati</taxon>
        <taxon>Bacteroidota</taxon>
        <taxon>Cytophagia</taxon>
        <taxon>Cytophagales</taxon>
        <taxon>Cesiribacteraceae</taxon>
        <taxon>Cesiribacter</taxon>
    </lineage>
</organism>
<comment type="similarity">
    <text evidence="1">Belongs to the peptidase M43B family.</text>
</comment>
<dbReference type="AlphaFoldDB" id="M7N1M5"/>
<dbReference type="GO" id="GO:0046872">
    <property type="term" value="F:metal ion binding"/>
    <property type="evidence" value="ECO:0007669"/>
    <property type="project" value="UniProtKB-KW"/>
</dbReference>
<dbReference type="CDD" id="cd04275">
    <property type="entry name" value="ZnMc_pappalysin_like"/>
    <property type="match status" value="1"/>
</dbReference>
<keyword evidence="2" id="KW-0645">Protease</keyword>
<evidence type="ECO:0000256" key="2">
    <source>
        <dbReference type="ARBA" id="ARBA00022670"/>
    </source>
</evidence>
<keyword evidence="12" id="KW-0449">Lipoprotein</keyword>
<evidence type="ECO:0000256" key="9">
    <source>
        <dbReference type="SAM" id="SignalP"/>
    </source>
</evidence>
<evidence type="ECO:0000256" key="4">
    <source>
        <dbReference type="ARBA" id="ARBA00022729"/>
    </source>
</evidence>
<reference evidence="12 13" key="1">
    <citation type="journal article" date="2013" name="Genome Announc.">
        <title>Draft Genome Sequence of Cesiribacter andamanensis Strain AMV16T, Isolated from a Soil Sample from a Mud Volcano in the Andaman Islands, India.</title>
        <authorList>
            <person name="Shivaji S."/>
            <person name="Ara S."/>
            <person name="Begum Z."/>
            <person name="Srinivas T.N."/>
            <person name="Singh A."/>
            <person name="Kumar Pinnaka A."/>
        </authorList>
    </citation>
    <scope>NUCLEOTIDE SEQUENCE [LARGE SCALE GENOMIC DNA]</scope>
    <source>
        <strain evidence="12 13">AMV16</strain>
    </source>
</reference>
<dbReference type="InterPro" id="IPR026444">
    <property type="entry name" value="Secre_tail"/>
</dbReference>
<keyword evidence="8" id="KW-1015">Disulfide bond</keyword>
<dbReference type="GO" id="GO:0008237">
    <property type="term" value="F:metallopeptidase activity"/>
    <property type="evidence" value="ECO:0007669"/>
    <property type="project" value="UniProtKB-KW"/>
</dbReference>
<dbReference type="RefSeq" id="WP_009195687.1">
    <property type="nucleotide sequence ID" value="NZ_AODQ01000053.1"/>
</dbReference>